<keyword evidence="5" id="KW-0449">Lipoprotein</keyword>
<evidence type="ECO:0000313" key="8">
    <source>
        <dbReference type="Proteomes" id="UP000250369"/>
    </source>
</evidence>
<sequence>MRLQMPTALLIMKKSLDAIKFRGGMCKMSSKARWYTGLVATAVGLAAITGCVSNSKNEGKDAAPTNTGTAKPSSASPNVTDSNLNPSGFPIVNNKINVKMVGLQGAGNPPLDQMPVYKEYEKMTNIHIDWTSIPSENAAEKKSLIFASNNLPDAFTAGLNDQEVMANGSNGTLIPLEGLIDKYAPNLKKLFEAHPEYRKQLVTPEGHIYALPHINEFSSAETVLMWINQTWLDKLHLQVPQNKDELYKVLKAFKEGDPNGNGKPDEIPFSFTKDDLNLFIANVFGLLNYKNIVVGDDGKIIPTAMDPRYKEALQYLNKLHAEKLLDPEMFSLTSEQQNAKGANEQLGAYFHWSIITAGAKLENQYVAFAPMEYNGKRATYLNSPLGRGQFAITKAAKSPEALIRWADYFFSPEGTKMAEYGPKGTGYVDNADGTWEQAPIPQGMTSVQFRLSMTPSAGGSMPYYYSSSLLDATKLGDYDKKVLSSATKHNMPYAKMAFPNTYMTEDEQKKVASIQTDIANYVTQMEVKFIMGDTSFDQWDKFMDTLKKMQIDEIVNVYQKVYDRYQSQ</sequence>
<reference evidence="7 8" key="1">
    <citation type="journal article" date="2009" name="Int. J. Syst. Evol. Microbiol.">
        <title>Paenibacillus contaminans sp. nov., isolated from a contaminated laboratory plate.</title>
        <authorList>
            <person name="Chou J.H."/>
            <person name="Lee J.H."/>
            <person name="Lin M.C."/>
            <person name="Chang P.S."/>
            <person name="Arun A.B."/>
            <person name="Young C.C."/>
            <person name="Chen W.M."/>
        </authorList>
    </citation>
    <scope>NUCLEOTIDE SEQUENCE [LARGE SCALE GENOMIC DNA]</scope>
    <source>
        <strain evidence="7 8">CKOBP-6</strain>
    </source>
</reference>
<keyword evidence="3" id="KW-0472">Membrane</keyword>
<evidence type="ECO:0000256" key="5">
    <source>
        <dbReference type="ARBA" id="ARBA00023288"/>
    </source>
</evidence>
<feature type="compositionally biased region" description="Polar residues" evidence="6">
    <location>
        <begin position="64"/>
        <end position="86"/>
    </location>
</feature>
<evidence type="ECO:0000256" key="1">
    <source>
        <dbReference type="ARBA" id="ARBA00022475"/>
    </source>
</evidence>
<dbReference type="Pfam" id="PF13416">
    <property type="entry name" value="SBP_bac_8"/>
    <property type="match status" value="1"/>
</dbReference>
<dbReference type="EMBL" id="QMFB01000002">
    <property type="protein sequence ID" value="RAV22341.1"/>
    <property type="molecule type" value="Genomic_DNA"/>
</dbReference>
<keyword evidence="1" id="KW-1003">Cell membrane</keyword>
<dbReference type="InterPro" id="IPR006059">
    <property type="entry name" value="SBP"/>
</dbReference>
<dbReference type="InterPro" id="IPR050490">
    <property type="entry name" value="Bact_solute-bd_prot1"/>
</dbReference>
<dbReference type="AlphaFoldDB" id="A0A329MQT3"/>
<comment type="caution">
    <text evidence="7">The sequence shown here is derived from an EMBL/GenBank/DDBJ whole genome shotgun (WGS) entry which is preliminary data.</text>
</comment>
<organism evidence="7 8">
    <name type="scientific">Paenibacillus contaminans</name>
    <dbReference type="NCBI Taxonomy" id="450362"/>
    <lineage>
        <taxon>Bacteria</taxon>
        <taxon>Bacillati</taxon>
        <taxon>Bacillota</taxon>
        <taxon>Bacilli</taxon>
        <taxon>Bacillales</taxon>
        <taxon>Paenibacillaceae</taxon>
        <taxon>Paenibacillus</taxon>
    </lineage>
</organism>
<dbReference type="Proteomes" id="UP000250369">
    <property type="component" value="Unassembled WGS sequence"/>
</dbReference>
<protein>
    <submittedName>
        <fullName evidence="7">ABC transporter substrate-binding protein</fullName>
    </submittedName>
</protein>
<keyword evidence="8" id="KW-1185">Reference proteome</keyword>
<gene>
    <name evidence="7" type="ORF">DQG23_05185</name>
</gene>
<keyword evidence="4" id="KW-0564">Palmitate</keyword>
<evidence type="ECO:0000256" key="4">
    <source>
        <dbReference type="ARBA" id="ARBA00023139"/>
    </source>
</evidence>
<evidence type="ECO:0000313" key="7">
    <source>
        <dbReference type="EMBL" id="RAV22341.1"/>
    </source>
</evidence>
<accession>A0A329MQT3</accession>
<name>A0A329MQT3_9BACL</name>
<evidence type="ECO:0000256" key="2">
    <source>
        <dbReference type="ARBA" id="ARBA00022729"/>
    </source>
</evidence>
<dbReference type="Gene3D" id="3.40.190.10">
    <property type="entry name" value="Periplasmic binding protein-like II"/>
    <property type="match status" value="2"/>
</dbReference>
<dbReference type="SUPFAM" id="SSF53850">
    <property type="entry name" value="Periplasmic binding protein-like II"/>
    <property type="match status" value="1"/>
</dbReference>
<evidence type="ECO:0000256" key="3">
    <source>
        <dbReference type="ARBA" id="ARBA00023136"/>
    </source>
</evidence>
<dbReference type="PANTHER" id="PTHR43649:SF33">
    <property type="entry name" value="POLYGALACTURONAN_RHAMNOGALACTURONAN-BINDING PROTEIN YTCQ"/>
    <property type="match status" value="1"/>
</dbReference>
<keyword evidence="2" id="KW-0732">Signal</keyword>
<proteinExistence type="predicted"/>
<dbReference type="PANTHER" id="PTHR43649">
    <property type="entry name" value="ARABINOSE-BINDING PROTEIN-RELATED"/>
    <property type="match status" value="1"/>
</dbReference>
<feature type="region of interest" description="Disordered" evidence="6">
    <location>
        <begin position="56"/>
        <end position="86"/>
    </location>
</feature>
<evidence type="ECO:0000256" key="6">
    <source>
        <dbReference type="SAM" id="MobiDB-lite"/>
    </source>
</evidence>